<dbReference type="Proteomes" id="UP000054558">
    <property type="component" value="Unassembled WGS sequence"/>
</dbReference>
<dbReference type="InterPro" id="IPR005749">
    <property type="entry name" value="Ribosomal_uL15_bac-type"/>
</dbReference>
<evidence type="ECO:0000256" key="5">
    <source>
        <dbReference type="SAM" id="MobiDB-lite"/>
    </source>
</evidence>
<proteinExistence type="inferred from homology"/>
<dbReference type="AlphaFoldDB" id="A0A1Y1I7Y2"/>
<dbReference type="InterPro" id="IPR001196">
    <property type="entry name" value="Ribosomal_uL15_CS"/>
</dbReference>
<dbReference type="STRING" id="105231.A0A1Y1I7Y2"/>
<evidence type="ECO:0000256" key="4">
    <source>
        <dbReference type="RuleBase" id="RU003888"/>
    </source>
</evidence>
<dbReference type="PROSITE" id="PS00475">
    <property type="entry name" value="RIBOSOMAL_L15"/>
    <property type="match status" value="1"/>
</dbReference>
<accession>A0A1Y1I7Y2</accession>
<comment type="similarity">
    <text evidence="1 4">Belongs to the universal ribosomal protein uL15 family.</text>
</comment>
<gene>
    <name evidence="7" type="ORF">KFL_002400110</name>
</gene>
<dbReference type="InterPro" id="IPR036227">
    <property type="entry name" value="Ribosomal_uL15/eL18_sf"/>
</dbReference>
<dbReference type="PANTHER" id="PTHR12934:SF11">
    <property type="entry name" value="LARGE RIBOSOMAL SUBUNIT PROTEIN UL15M"/>
    <property type="match status" value="1"/>
</dbReference>
<name>A0A1Y1I7Y2_KLENI</name>
<evidence type="ECO:0000256" key="1">
    <source>
        <dbReference type="ARBA" id="ARBA00007320"/>
    </source>
</evidence>
<keyword evidence="3 4" id="KW-0687">Ribonucleoprotein</keyword>
<dbReference type="GO" id="GO:0006412">
    <property type="term" value="P:translation"/>
    <property type="evidence" value="ECO:0007669"/>
    <property type="project" value="InterPro"/>
</dbReference>
<evidence type="ECO:0000256" key="2">
    <source>
        <dbReference type="ARBA" id="ARBA00022980"/>
    </source>
</evidence>
<dbReference type="HAMAP" id="MF_01341">
    <property type="entry name" value="Ribosomal_uL15"/>
    <property type="match status" value="1"/>
</dbReference>
<organism evidence="7 8">
    <name type="scientific">Klebsormidium nitens</name>
    <name type="common">Green alga</name>
    <name type="synonym">Ulothrix nitens</name>
    <dbReference type="NCBI Taxonomy" id="105231"/>
    <lineage>
        <taxon>Eukaryota</taxon>
        <taxon>Viridiplantae</taxon>
        <taxon>Streptophyta</taxon>
        <taxon>Klebsormidiophyceae</taxon>
        <taxon>Klebsormidiales</taxon>
        <taxon>Klebsormidiaceae</taxon>
        <taxon>Klebsormidium</taxon>
    </lineage>
</organism>
<evidence type="ECO:0000259" key="6">
    <source>
        <dbReference type="Pfam" id="PF00828"/>
    </source>
</evidence>
<dbReference type="Gene3D" id="3.100.10.10">
    <property type="match status" value="1"/>
</dbReference>
<dbReference type="InterPro" id="IPR021131">
    <property type="entry name" value="Ribosomal_uL15/eL18"/>
</dbReference>
<feature type="region of interest" description="Disordered" evidence="5">
    <location>
        <begin position="78"/>
        <end position="127"/>
    </location>
</feature>
<dbReference type="OMA" id="PLTSRHC"/>
<dbReference type="OrthoDB" id="361383at2759"/>
<dbReference type="EMBL" id="DF237189">
    <property type="protein sequence ID" value="GAQ85539.1"/>
    <property type="molecule type" value="Genomic_DNA"/>
</dbReference>
<dbReference type="GO" id="GO:0022625">
    <property type="term" value="C:cytosolic large ribosomal subunit"/>
    <property type="evidence" value="ECO:0000318"/>
    <property type="project" value="GO_Central"/>
</dbReference>
<keyword evidence="8" id="KW-1185">Reference proteome</keyword>
<protein>
    <submittedName>
        <fullName evidence="7">Chloroplast ribosomal protein L15</fullName>
    </submittedName>
</protein>
<evidence type="ECO:0000313" key="7">
    <source>
        <dbReference type="EMBL" id="GAQ85539.1"/>
    </source>
</evidence>
<evidence type="ECO:0000256" key="3">
    <source>
        <dbReference type="ARBA" id="ARBA00023274"/>
    </source>
</evidence>
<dbReference type="InterPro" id="IPR030878">
    <property type="entry name" value="Ribosomal_uL15"/>
</dbReference>
<evidence type="ECO:0000313" key="8">
    <source>
        <dbReference type="Proteomes" id="UP000054558"/>
    </source>
</evidence>
<dbReference type="SUPFAM" id="SSF52080">
    <property type="entry name" value="Ribosomal proteins L15p and L18e"/>
    <property type="match status" value="1"/>
</dbReference>
<reference evidence="7 8" key="1">
    <citation type="journal article" date="2014" name="Nat. Commun.">
        <title>Klebsormidium flaccidum genome reveals primary factors for plant terrestrial adaptation.</title>
        <authorList>
            <person name="Hori K."/>
            <person name="Maruyama F."/>
            <person name="Fujisawa T."/>
            <person name="Togashi T."/>
            <person name="Yamamoto N."/>
            <person name="Seo M."/>
            <person name="Sato S."/>
            <person name="Yamada T."/>
            <person name="Mori H."/>
            <person name="Tajima N."/>
            <person name="Moriyama T."/>
            <person name="Ikeuchi M."/>
            <person name="Watanabe M."/>
            <person name="Wada H."/>
            <person name="Kobayashi K."/>
            <person name="Saito M."/>
            <person name="Masuda T."/>
            <person name="Sasaki-Sekimoto Y."/>
            <person name="Mashiguchi K."/>
            <person name="Awai K."/>
            <person name="Shimojima M."/>
            <person name="Masuda S."/>
            <person name="Iwai M."/>
            <person name="Nobusawa T."/>
            <person name="Narise T."/>
            <person name="Kondo S."/>
            <person name="Saito H."/>
            <person name="Sato R."/>
            <person name="Murakawa M."/>
            <person name="Ihara Y."/>
            <person name="Oshima-Yamada Y."/>
            <person name="Ohtaka K."/>
            <person name="Satoh M."/>
            <person name="Sonobe K."/>
            <person name="Ishii M."/>
            <person name="Ohtani R."/>
            <person name="Kanamori-Sato M."/>
            <person name="Honoki R."/>
            <person name="Miyazaki D."/>
            <person name="Mochizuki H."/>
            <person name="Umetsu J."/>
            <person name="Higashi K."/>
            <person name="Shibata D."/>
            <person name="Kamiya Y."/>
            <person name="Sato N."/>
            <person name="Nakamura Y."/>
            <person name="Tabata S."/>
            <person name="Ida S."/>
            <person name="Kurokawa K."/>
            <person name="Ohta H."/>
        </authorList>
    </citation>
    <scope>NUCLEOTIDE SEQUENCE [LARGE SCALE GENOMIC DNA]</scope>
    <source>
        <strain evidence="7 8">NIES-2285</strain>
    </source>
</reference>
<dbReference type="NCBIfam" id="TIGR01071">
    <property type="entry name" value="rplO_bact"/>
    <property type="match status" value="1"/>
</dbReference>
<keyword evidence="2 4" id="KW-0689">Ribosomal protein</keyword>
<sequence length="259" mass="27432">MATVGLVSRSSTLSRGAVQTGAQLKSVPLSNGAPCTPFLPSSRSLCKVPMAARAARAGVTMAVAEAEPEIERFRLNNLKPQPGSRKRKTRKGRGIAAGQGASCGFGMRGQKSRSGSGTRPGFEGGQMPLYRRLPKLRGIAGGMPKGRTTHVAVNLEDIVARGLAVNGGQISRESLIANGLIKPSGKERKLPLKVLGDGDLTESFTIEAGSFSKTAKAKLEAAGCNVVQLPGKVKWTKKAYFKKLRYEEMLKNKAKAKDA</sequence>
<dbReference type="GO" id="GO:0003735">
    <property type="term" value="F:structural constituent of ribosome"/>
    <property type="evidence" value="ECO:0000318"/>
    <property type="project" value="GO_Central"/>
</dbReference>
<feature type="compositionally biased region" description="Gly residues" evidence="5">
    <location>
        <begin position="95"/>
        <end position="107"/>
    </location>
</feature>
<feature type="compositionally biased region" description="Basic residues" evidence="5">
    <location>
        <begin position="84"/>
        <end position="93"/>
    </location>
</feature>
<dbReference type="Pfam" id="PF00828">
    <property type="entry name" value="Ribosomal_L27A"/>
    <property type="match status" value="1"/>
</dbReference>
<dbReference type="PANTHER" id="PTHR12934">
    <property type="entry name" value="50S RIBOSOMAL PROTEIN L15"/>
    <property type="match status" value="1"/>
</dbReference>
<feature type="domain" description="Large ribosomal subunit protein uL15/eL18" evidence="6">
    <location>
        <begin position="155"/>
        <end position="227"/>
    </location>
</feature>